<dbReference type="Gene3D" id="1.20.1280.120">
    <property type="match status" value="1"/>
</dbReference>
<comment type="similarity">
    <text evidence="1 7">Belongs to the catalase family.</text>
</comment>
<dbReference type="KEGG" id="ctu:CTU_15440"/>
<sequence>MSHSTLSRRQMLARLALIGAVPLALILLFLWAGGWLSPQRLSADKLIGALEQSGGKHPGFRRNHAKGVCVVGTFTSSGDASVISRAALFAPGVTTPVTGRFAIAGGNPQAPDYAVPVRSMALQFQLADGEQWRTGMNAIPFFPVATAQGFYDQQVASRPDPSTGKPDPARIKALIQHHPEIAPFMSWAKHYVPSSSWGSDRFNSLNAFFFVDKADTRHLVRWSMVPQMPRQPITGAQKTDKQFLQEDLQQRLARAPLKWDLIITVASAGDPQDDASRAWPVDRKTINAGTLTVDRAVPQLPGACNDINYDPLILPDGIAASDDPLLNARSAAYAKSYNLRTREQSEPSGHSL</sequence>
<dbReference type="PANTHER" id="PTHR11465">
    <property type="entry name" value="CATALASE"/>
    <property type="match status" value="1"/>
</dbReference>
<dbReference type="GO" id="GO:0046872">
    <property type="term" value="F:metal ion binding"/>
    <property type="evidence" value="ECO:0007669"/>
    <property type="project" value="UniProtKB-KW"/>
</dbReference>
<reference evidence="13" key="2">
    <citation type="journal article" date="2011" name="J. Bacteriol.">
        <title>Complete genome sequence of Cronobacter turicensis LMG 23827, a food-borne pathogen causing deaths in neonates.</title>
        <authorList>
            <person name="Stephan R."/>
            <person name="Lehner A."/>
            <person name="Tischler P."/>
            <person name="Rattei T."/>
        </authorList>
    </citation>
    <scope>NUCLEOTIDE SEQUENCE [LARGE SCALE GENOMIC DNA]</scope>
    <source>
        <strain evidence="13">DSM 18703 / CCUG 55852 / LMG 23827 / z3032</strain>
    </source>
</reference>
<name>C9Y0M8_CROTZ</name>
<evidence type="ECO:0000256" key="9">
    <source>
        <dbReference type="PIRSR" id="PIRSR000296-2"/>
    </source>
</evidence>
<evidence type="ECO:0000256" key="1">
    <source>
        <dbReference type="ARBA" id="ARBA00005329"/>
    </source>
</evidence>
<evidence type="ECO:0000256" key="8">
    <source>
        <dbReference type="PIRSR" id="PIRSR000296-1"/>
    </source>
</evidence>
<dbReference type="GO" id="GO:0042744">
    <property type="term" value="P:hydrogen peroxide catabolic process"/>
    <property type="evidence" value="ECO:0007669"/>
    <property type="project" value="TreeGrafter"/>
</dbReference>
<protein>
    <recommendedName>
        <fullName evidence="7">Catalase-related peroxidase</fullName>
        <ecNumber evidence="7">1.11.1.-</ecNumber>
    </recommendedName>
</protein>
<feature type="domain" description="Catalase core" evidence="11">
    <location>
        <begin position="16"/>
        <end position="352"/>
    </location>
</feature>
<gene>
    <name evidence="12" type="primary">srpA</name>
    <name evidence="12" type="ordered locus">Ctu_15440</name>
</gene>
<evidence type="ECO:0000256" key="5">
    <source>
        <dbReference type="ARBA" id="ARBA00023002"/>
    </source>
</evidence>
<dbReference type="GO" id="GO:0020037">
    <property type="term" value="F:heme binding"/>
    <property type="evidence" value="ECO:0007669"/>
    <property type="project" value="InterPro"/>
</dbReference>
<dbReference type="Gene3D" id="2.40.180.10">
    <property type="entry name" value="Catalase core domain"/>
    <property type="match status" value="1"/>
</dbReference>
<dbReference type="HOGENOM" id="CLU_045961_1_0_6"/>
<comment type="function">
    <text evidence="7">Has an organic peroxide-dependent peroxidase activity.</text>
</comment>
<evidence type="ECO:0000259" key="11">
    <source>
        <dbReference type="SMART" id="SM01060"/>
    </source>
</evidence>
<dbReference type="InterPro" id="IPR018028">
    <property type="entry name" value="Catalase"/>
</dbReference>
<feature type="active site" evidence="8">
    <location>
        <position position="64"/>
    </location>
</feature>
<dbReference type="SUPFAM" id="SSF56634">
    <property type="entry name" value="Heme-dependent catalase-like"/>
    <property type="match status" value="1"/>
</dbReference>
<evidence type="ECO:0000256" key="4">
    <source>
        <dbReference type="ARBA" id="ARBA00022723"/>
    </source>
</evidence>
<feature type="transmembrane region" description="Helical" evidence="10">
    <location>
        <begin position="12"/>
        <end position="36"/>
    </location>
</feature>
<accession>C9Y0M8</accession>
<reference evidence="12 13" key="1">
    <citation type="journal article" date="2010" name="J. Bacteriol.">
        <title>Complete Genome Sequence of Cronobacter turicensis LMG 23827, a foodborne pathogen causing deaths in neonates.</title>
        <authorList>
            <person name="Stephan R."/>
            <person name="Lehner A."/>
            <person name="Tischler P."/>
            <person name="Rattei T."/>
        </authorList>
    </citation>
    <scope>NUCLEOTIDE SEQUENCE [LARGE SCALE GENOMIC DNA]</scope>
    <source>
        <strain evidence="13">DSM 18703 / CCUG 55852 / LMG 23827 / z3032</strain>
    </source>
</reference>
<dbReference type="SMART" id="SM01060">
    <property type="entry name" value="Catalase"/>
    <property type="match status" value="1"/>
</dbReference>
<dbReference type="GO" id="GO:0004096">
    <property type="term" value="F:catalase activity"/>
    <property type="evidence" value="ECO:0007669"/>
    <property type="project" value="InterPro"/>
</dbReference>
<keyword evidence="13" id="KW-1185">Reference proteome</keyword>
<dbReference type="Pfam" id="PF00199">
    <property type="entry name" value="Catalase"/>
    <property type="match status" value="1"/>
</dbReference>
<dbReference type="GO" id="GO:0042542">
    <property type="term" value="P:response to hydrogen peroxide"/>
    <property type="evidence" value="ECO:0007669"/>
    <property type="project" value="TreeGrafter"/>
</dbReference>
<keyword evidence="5 7" id="KW-0560">Oxidoreductase</keyword>
<feature type="binding site" description="axial binding residue" evidence="9">
    <location>
        <position position="333"/>
    </location>
    <ligand>
        <name>heme</name>
        <dbReference type="ChEBI" id="CHEBI:30413"/>
    </ligand>
    <ligandPart>
        <name>Fe</name>
        <dbReference type="ChEBI" id="CHEBI:18248"/>
    </ligandPart>
</feature>
<evidence type="ECO:0000256" key="6">
    <source>
        <dbReference type="ARBA" id="ARBA00023004"/>
    </source>
</evidence>
<keyword evidence="10" id="KW-0812">Transmembrane</keyword>
<dbReference type="InterPro" id="IPR024168">
    <property type="entry name" value="Catalase_SrpA-type_pred"/>
</dbReference>
<dbReference type="GO" id="GO:0005737">
    <property type="term" value="C:cytoplasm"/>
    <property type="evidence" value="ECO:0007669"/>
    <property type="project" value="TreeGrafter"/>
</dbReference>
<keyword evidence="4 7" id="KW-0479">Metal-binding</keyword>
<dbReference type="InterPro" id="IPR020835">
    <property type="entry name" value="Catalase_sf"/>
</dbReference>
<dbReference type="CDD" id="cd08153">
    <property type="entry name" value="srpA_like"/>
    <property type="match status" value="1"/>
</dbReference>
<comment type="cofactor">
    <cofactor evidence="7">
        <name>heme</name>
        <dbReference type="ChEBI" id="CHEBI:30413"/>
    </cofactor>
</comment>
<evidence type="ECO:0000256" key="3">
    <source>
        <dbReference type="ARBA" id="ARBA00022617"/>
    </source>
</evidence>
<keyword evidence="10" id="KW-0472">Membrane</keyword>
<evidence type="ECO:0000256" key="7">
    <source>
        <dbReference type="PIRNR" id="PIRNR000296"/>
    </source>
</evidence>
<dbReference type="PATRIC" id="fig|693216.3.peg.1472"/>
<proteinExistence type="inferred from homology"/>
<evidence type="ECO:0000256" key="2">
    <source>
        <dbReference type="ARBA" id="ARBA00022559"/>
    </source>
</evidence>
<evidence type="ECO:0000313" key="13">
    <source>
        <dbReference type="Proteomes" id="UP000002069"/>
    </source>
</evidence>
<keyword evidence="2 7" id="KW-0575">Peroxidase</keyword>
<organism evidence="12 13">
    <name type="scientific">Cronobacter turicensis (strain DSM 18703 / CCUG 55852 / LMG 23827 / z3032)</name>
    <dbReference type="NCBI Taxonomy" id="693216"/>
    <lineage>
        <taxon>Bacteria</taxon>
        <taxon>Pseudomonadati</taxon>
        <taxon>Pseudomonadota</taxon>
        <taxon>Gammaproteobacteria</taxon>
        <taxon>Enterobacterales</taxon>
        <taxon>Enterobacteriaceae</taxon>
        <taxon>Cronobacter</taxon>
    </lineage>
</organism>
<keyword evidence="6 7" id="KW-0408">Iron</keyword>
<dbReference type="EMBL" id="FN543093">
    <property type="protein sequence ID" value="CBA29696.1"/>
    <property type="molecule type" value="Genomic_DNA"/>
</dbReference>
<dbReference type="PROSITE" id="PS51402">
    <property type="entry name" value="CATALASE_3"/>
    <property type="match status" value="1"/>
</dbReference>
<keyword evidence="3 7" id="KW-0349">Heme</keyword>
<dbReference type="EC" id="1.11.1.-" evidence="7"/>
<keyword evidence="10" id="KW-1133">Transmembrane helix</keyword>
<evidence type="ECO:0000313" key="12">
    <source>
        <dbReference type="EMBL" id="CBA29696.1"/>
    </source>
</evidence>
<dbReference type="AlphaFoldDB" id="C9Y0M8"/>
<dbReference type="Proteomes" id="UP000002069">
    <property type="component" value="Chromosome"/>
</dbReference>
<dbReference type="PIRSF" id="PIRSF000296">
    <property type="entry name" value="SrpA"/>
    <property type="match status" value="1"/>
</dbReference>
<dbReference type="InterPro" id="IPR011614">
    <property type="entry name" value="Catalase_core"/>
</dbReference>
<evidence type="ECO:0000256" key="10">
    <source>
        <dbReference type="SAM" id="Phobius"/>
    </source>
</evidence>
<dbReference type="PANTHER" id="PTHR11465:SF9">
    <property type="entry name" value="CATALASE"/>
    <property type="match status" value="1"/>
</dbReference>